<gene>
    <name evidence="1" type="ORF">PHLCEN_2v12621</name>
</gene>
<accession>A0A2R6NGQ9</accession>
<dbReference type="Proteomes" id="UP000186601">
    <property type="component" value="Unassembled WGS sequence"/>
</dbReference>
<keyword evidence="2" id="KW-1185">Reference proteome</keyword>
<sequence>MEPSLFGSRKDVTNWLESTTLKTSFLENLYVQEGLAYLIAPPMSTVRKENLPITAKIMPITSVKKGEAKQIEQVQAE</sequence>
<dbReference type="EMBL" id="MLYV02001276">
    <property type="protein sequence ID" value="PSR71509.1"/>
    <property type="molecule type" value="Genomic_DNA"/>
</dbReference>
<evidence type="ECO:0000313" key="2">
    <source>
        <dbReference type="Proteomes" id="UP000186601"/>
    </source>
</evidence>
<proteinExistence type="predicted"/>
<organism evidence="1 2">
    <name type="scientific">Hermanssonia centrifuga</name>
    <dbReference type="NCBI Taxonomy" id="98765"/>
    <lineage>
        <taxon>Eukaryota</taxon>
        <taxon>Fungi</taxon>
        <taxon>Dikarya</taxon>
        <taxon>Basidiomycota</taxon>
        <taxon>Agaricomycotina</taxon>
        <taxon>Agaricomycetes</taxon>
        <taxon>Polyporales</taxon>
        <taxon>Meruliaceae</taxon>
        <taxon>Hermanssonia</taxon>
    </lineage>
</organism>
<protein>
    <submittedName>
        <fullName evidence="1">Uncharacterized protein</fullName>
    </submittedName>
</protein>
<evidence type="ECO:0000313" key="1">
    <source>
        <dbReference type="EMBL" id="PSR71509.1"/>
    </source>
</evidence>
<reference evidence="1 2" key="1">
    <citation type="submission" date="2018-02" db="EMBL/GenBank/DDBJ databases">
        <title>Genome sequence of the basidiomycete white-rot fungus Phlebia centrifuga.</title>
        <authorList>
            <person name="Granchi Z."/>
            <person name="Peng M."/>
            <person name="de Vries R.P."/>
            <person name="Hilden K."/>
            <person name="Makela M.R."/>
            <person name="Grigoriev I."/>
            <person name="Riley R."/>
        </authorList>
    </citation>
    <scope>NUCLEOTIDE SEQUENCE [LARGE SCALE GENOMIC DNA]</scope>
    <source>
        <strain evidence="1 2">FBCC195</strain>
    </source>
</reference>
<dbReference type="AlphaFoldDB" id="A0A2R6NGQ9"/>
<comment type="caution">
    <text evidence="1">The sequence shown here is derived from an EMBL/GenBank/DDBJ whole genome shotgun (WGS) entry which is preliminary data.</text>
</comment>
<name>A0A2R6NGQ9_9APHY</name>